<comment type="caution">
    <text evidence="3">The sequence shown here is derived from an EMBL/GenBank/DDBJ whole genome shotgun (WGS) entry which is preliminary data.</text>
</comment>
<gene>
    <name evidence="3" type="ORF">G8011_004565</name>
</gene>
<comment type="similarity">
    <text evidence="1">Belongs to the initiator RepB protein family.</text>
</comment>
<reference evidence="3" key="2">
    <citation type="submission" date="2020-02" db="EMBL/GenBank/DDBJ databases">
        <authorList>
            <consortium name="NCBI Pathogen Detection Project"/>
        </authorList>
    </citation>
    <scope>NUCLEOTIDE SEQUENCE</scope>
    <source>
        <strain evidence="3">MA.CK_93/00012507</strain>
    </source>
</reference>
<evidence type="ECO:0000259" key="2">
    <source>
        <dbReference type="Pfam" id="PF01051"/>
    </source>
</evidence>
<evidence type="ECO:0000256" key="1">
    <source>
        <dbReference type="ARBA" id="ARBA00038283"/>
    </source>
</evidence>
<dbReference type="Pfam" id="PF01051">
    <property type="entry name" value="Rep3_N"/>
    <property type="match status" value="1"/>
</dbReference>
<organism evidence="3">
    <name type="scientific">Salmonella enterica</name>
    <name type="common">Salmonella choleraesuis</name>
    <dbReference type="NCBI Taxonomy" id="28901"/>
    <lineage>
        <taxon>Bacteria</taxon>
        <taxon>Pseudomonadati</taxon>
        <taxon>Pseudomonadota</taxon>
        <taxon>Gammaproteobacteria</taxon>
        <taxon>Enterobacterales</taxon>
        <taxon>Enterobacteriaceae</taxon>
        <taxon>Salmonella</taxon>
    </lineage>
</organism>
<dbReference type="Gene3D" id="1.10.10.10">
    <property type="entry name" value="Winged helix-like DNA-binding domain superfamily/Winged helix DNA-binding domain"/>
    <property type="match status" value="2"/>
</dbReference>
<dbReference type="GO" id="GO:0006270">
    <property type="term" value="P:DNA replication initiation"/>
    <property type="evidence" value="ECO:0007669"/>
    <property type="project" value="InterPro"/>
</dbReference>
<accession>A0A761MG35</accession>
<dbReference type="SUPFAM" id="SSF46785">
    <property type="entry name" value="Winged helix' DNA-binding domain"/>
    <property type="match status" value="2"/>
</dbReference>
<name>A0A761MG35_SALER</name>
<sequence>MNLSLNRVSKKTKIRHRNEINNTFSSLPLAARRILFMAMAQLDSKDSLTEGQVFRVSASEYSNIADVDVSVAYKQMKEGVSELQSSVIKIKQSQLIKDIPNLNLKKDSLLSLNLTDYCVYTESEGYIDIVFSRSIEPYITKLKDSYTSQVLISSVRLTDSNASTFYQYLRKKISEGKLKGFDVGVTELKDELGLYGFPDDDVNQRLYYYPQFKDFNKDFLSKNIAKISNLTEIKNLKFSIIEKQGRKASKLRFSYKIDKESEGDDYRIPKGFRGA</sequence>
<protein>
    <submittedName>
        <fullName evidence="3">Replication initiation protein</fullName>
    </submittedName>
</protein>
<dbReference type="Pfam" id="PF21205">
    <property type="entry name" value="Rep3_C"/>
    <property type="match status" value="1"/>
</dbReference>
<feature type="domain" description="Initiator Rep protein WH1" evidence="2">
    <location>
        <begin position="14"/>
        <end position="169"/>
    </location>
</feature>
<dbReference type="GO" id="GO:0003887">
    <property type="term" value="F:DNA-directed DNA polymerase activity"/>
    <property type="evidence" value="ECO:0007669"/>
    <property type="project" value="InterPro"/>
</dbReference>
<reference evidence="3" key="1">
    <citation type="journal article" date="2018" name="Genome Biol.">
        <title>SKESA: strategic k-mer extension for scrupulous assemblies.</title>
        <authorList>
            <person name="Souvorov A."/>
            <person name="Agarwala R."/>
            <person name="Lipman D.J."/>
        </authorList>
    </citation>
    <scope>NUCLEOTIDE SEQUENCE</scope>
    <source>
        <strain evidence="3">MA.CK_93/00012507</strain>
    </source>
</reference>
<evidence type="ECO:0000313" key="3">
    <source>
        <dbReference type="EMBL" id="HAG3193641.1"/>
    </source>
</evidence>
<dbReference type="InterPro" id="IPR000525">
    <property type="entry name" value="Initiator_Rep_WH1"/>
</dbReference>
<proteinExistence type="inferred from homology"/>
<dbReference type="EMBL" id="DAAXZD010000012">
    <property type="protein sequence ID" value="HAG3193641.1"/>
    <property type="molecule type" value="Genomic_DNA"/>
</dbReference>
<dbReference type="InterPro" id="IPR036388">
    <property type="entry name" value="WH-like_DNA-bd_sf"/>
</dbReference>
<dbReference type="InterPro" id="IPR036390">
    <property type="entry name" value="WH_DNA-bd_sf"/>
</dbReference>
<dbReference type="AlphaFoldDB" id="A0A761MG35"/>